<dbReference type="Pfam" id="PF08837">
    <property type="entry name" value="DUF1810"/>
    <property type="match status" value="1"/>
</dbReference>
<dbReference type="InterPro" id="IPR036287">
    <property type="entry name" value="Rv1873-like_sf"/>
</dbReference>
<proteinExistence type="predicted"/>
<dbReference type="EMBL" id="JAOTJD010000050">
    <property type="protein sequence ID" value="MFD3266210.1"/>
    <property type="molecule type" value="Genomic_DNA"/>
</dbReference>
<evidence type="ECO:0000313" key="2">
    <source>
        <dbReference type="Proteomes" id="UP001598130"/>
    </source>
</evidence>
<sequence>MENPFNLARFVEAQAPVIDTVRAELAAGDKRTHWMWFVFPQLAGLARSSTAAFFAITGLEEARAYLAHPVLGPRLLECTALVTAVQGRTAQQIFGAPDDLKFRSSMTLFARATSNPGPFKAALTRYFAGQPDPATLTLLSVDLSSPPHLRERRR</sequence>
<comment type="caution">
    <text evidence="1">The sequence shown here is derived from an EMBL/GenBank/DDBJ whole genome shotgun (WGS) entry which is preliminary data.</text>
</comment>
<dbReference type="RefSeq" id="WP_377371485.1">
    <property type="nucleotide sequence ID" value="NZ_JAOTJD010000050.1"/>
</dbReference>
<protein>
    <submittedName>
        <fullName evidence="1">DUF1810 domain-containing protein</fullName>
    </submittedName>
</protein>
<reference evidence="1 2" key="1">
    <citation type="submission" date="2022-09" db="EMBL/GenBank/DDBJ databases">
        <title>New species of Phenylobacterium.</title>
        <authorList>
            <person name="Mieszkin S."/>
        </authorList>
    </citation>
    <scope>NUCLEOTIDE SEQUENCE [LARGE SCALE GENOMIC DNA]</scope>
    <source>
        <strain evidence="1 2">HK31-G</strain>
    </source>
</reference>
<organism evidence="1 2">
    <name type="scientific">Phenylobacterium ferrooxidans</name>
    <dbReference type="NCBI Taxonomy" id="2982689"/>
    <lineage>
        <taxon>Bacteria</taxon>
        <taxon>Pseudomonadati</taxon>
        <taxon>Pseudomonadota</taxon>
        <taxon>Alphaproteobacteria</taxon>
        <taxon>Caulobacterales</taxon>
        <taxon>Caulobacteraceae</taxon>
        <taxon>Phenylobacterium</taxon>
    </lineage>
</organism>
<gene>
    <name evidence="1" type="ORF">OCL97_19880</name>
</gene>
<accession>A0ABW6CWH3</accession>
<dbReference type="Proteomes" id="UP001598130">
    <property type="component" value="Unassembled WGS sequence"/>
</dbReference>
<dbReference type="Gene3D" id="1.25.40.380">
    <property type="entry name" value="Protein of unknown function DUF1810"/>
    <property type="match status" value="1"/>
</dbReference>
<dbReference type="InterPro" id="IPR014937">
    <property type="entry name" value="DUF1810"/>
</dbReference>
<evidence type="ECO:0000313" key="1">
    <source>
        <dbReference type="EMBL" id="MFD3266210.1"/>
    </source>
</evidence>
<dbReference type="SUPFAM" id="SSF140736">
    <property type="entry name" value="Rv1873-like"/>
    <property type="match status" value="1"/>
</dbReference>
<keyword evidence="2" id="KW-1185">Reference proteome</keyword>
<dbReference type="PIRSF" id="PIRSF008546">
    <property type="entry name" value="UCP008546"/>
    <property type="match status" value="1"/>
</dbReference>
<name>A0ABW6CWH3_9CAUL</name>